<dbReference type="AlphaFoldDB" id="A0A7X9S004"/>
<evidence type="ECO:0000313" key="5">
    <source>
        <dbReference type="EMBL" id="NME71868.1"/>
    </source>
</evidence>
<gene>
    <name evidence="5" type="ORF">HHU12_28135</name>
</gene>
<evidence type="ECO:0000259" key="4">
    <source>
        <dbReference type="PROSITE" id="PS50893"/>
    </source>
</evidence>
<accession>A0A7X9S004</accession>
<dbReference type="GO" id="GO:0016887">
    <property type="term" value="F:ATP hydrolysis activity"/>
    <property type="evidence" value="ECO:0007669"/>
    <property type="project" value="InterPro"/>
</dbReference>
<evidence type="ECO:0000256" key="2">
    <source>
        <dbReference type="ARBA" id="ARBA00022741"/>
    </source>
</evidence>
<dbReference type="SUPFAM" id="SSF52540">
    <property type="entry name" value="P-loop containing nucleoside triphosphate hydrolases"/>
    <property type="match status" value="1"/>
</dbReference>
<dbReference type="InterPro" id="IPR050093">
    <property type="entry name" value="ABC_SmlMolc_Importer"/>
</dbReference>
<dbReference type="PANTHER" id="PTHR42781">
    <property type="entry name" value="SPERMIDINE/PUTRESCINE IMPORT ATP-BINDING PROTEIN POTA"/>
    <property type="match status" value="1"/>
</dbReference>
<evidence type="ECO:0000313" key="6">
    <source>
        <dbReference type="Proteomes" id="UP000576082"/>
    </source>
</evidence>
<comment type="caution">
    <text evidence="5">The sequence shown here is derived from an EMBL/GenBank/DDBJ whole genome shotgun (WGS) entry which is preliminary data.</text>
</comment>
<dbReference type="RefSeq" id="WP_169660070.1">
    <property type="nucleotide sequence ID" value="NZ_JABANE010000119.1"/>
</dbReference>
<keyword evidence="3 5" id="KW-0067">ATP-binding</keyword>
<keyword evidence="2" id="KW-0547">Nucleotide-binding</keyword>
<dbReference type="Gene3D" id="3.40.50.300">
    <property type="entry name" value="P-loop containing nucleotide triphosphate hydrolases"/>
    <property type="match status" value="1"/>
</dbReference>
<keyword evidence="1" id="KW-0813">Transport</keyword>
<dbReference type="GO" id="GO:0005524">
    <property type="term" value="F:ATP binding"/>
    <property type="evidence" value="ECO:0007669"/>
    <property type="project" value="UniProtKB-KW"/>
</dbReference>
<sequence length="263" mass="29998">MISINLHKRIGGNKTESHFQLSFQSEDIIGITGPSGKGKTTFLKVIAGLVHCEKGEINFHDAVWLDQSSNIFLPPQKRNVGFIFQDYALFPNMTVIQNILFAKTDAFGEKELNKLIECFEIKPLLNQKVNTLSGGQKQRVAISRALVQLPNILLMDEPFSALDFRVKQKVIDYIKVYHQTFKIPLLINTHQIHELSVLTDKIYELNAEKLEVLESKKTAHHTGNVIRIDRQNQLMEVMVNNVHYTLPLKHNIEEGDSIQLSIE</sequence>
<dbReference type="InterPro" id="IPR027417">
    <property type="entry name" value="P-loop_NTPase"/>
</dbReference>
<dbReference type="PROSITE" id="PS50893">
    <property type="entry name" value="ABC_TRANSPORTER_2"/>
    <property type="match status" value="1"/>
</dbReference>
<organism evidence="5 6">
    <name type="scientific">Flammeovirga aprica JL-4</name>
    <dbReference type="NCBI Taxonomy" id="694437"/>
    <lineage>
        <taxon>Bacteria</taxon>
        <taxon>Pseudomonadati</taxon>
        <taxon>Bacteroidota</taxon>
        <taxon>Cytophagia</taxon>
        <taxon>Cytophagales</taxon>
        <taxon>Flammeovirgaceae</taxon>
        <taxon>Flammeovirga</taxon>
    </lineage>
</organism>
<feature type="domain" description="ABC transporter" evidence="4">
    <location>
        <begin position="1"/>
        <end position="232"/>
    </location>
</feature>
<dbReference type="InterPro" id="IPR017871">
    <property type="entry name" value="ABC_transporter-like_CS"/>
</dbReference>
<dbReference type="InterPro" id="IPR003593">
    <property type="entry name" value="AAA+_ATPase"/>
</dbReference>
<dbReference type="Proteomes" id="UP000576082">
    <property type="component" value="Unassembled WGS sequence"/>
</dbReference>
<evidence type="ECO:0000256" key="1">
    <source>
        <dbReference type="ARBA" id="ARBA00022448"/>
    </source>
</evidence>
<dbReference type="PANTHER" id="PTHR42781:SF4">
    <property type="entry name" value="SPERMIDINE_PUTRESCINE IMPORT ATP-BINDING PROTEIN POTA"/>
    <property type="match status" value="1"/>
</dbReference>
<name>A0A7X9S004_9BACT</name>
<dbReference type="EMBL" id="JABANE010000119">
    <property type="protein sequence ID" value="NME71868.1"/>
    <property type="molecule type" value="Genomic_DNA"/>
</dbReference>
<dbReference type="PROSITE" id="PS00211">
    <property type="entry name" value="ABC_TRANSPORTER_1"/>
    <property type="match status" value="1"/>
</dbReference>
<reference evidence="5 6" key="1">
    <citation type="submission" date="2020-04" db="EMBL/GenBank/DDBJ databases">
        <title>Flammeovirga sp. SR4, a novel species isolated from seawater.</title>
        <authorList>
            <person name="Wang X."/>
        </authorList>
    </citation>
    <scope>NUCLEOTIDE SEQUENCE [LARGE SCALE GENOMIC DNA]</scope>
    <source>
        <strain evidence="5 6">ATCC 23126</strain>
    </source>
</reference>
<proteinExistence type="predicted"/>
<dbReference type="InterPro" id="IPR003439">
    <property type="entry name" value="ABC_transporter-like_ATP-bd"/>
</dbReference>
<dbReference type="SMART" id="SM00382">
    <property type="entry name" value="AAA"/>
    <property type="match status" value="1"/>
</dbReference>
<dbReference type="Pfam" id="PF00005">
    <property type="entry name" value="ABC_tran"/>
    <property type="match status" value="1"/>
</dbReference>
<protein>
    <submittedName>
        <fullName evidence="5">ATP-binding cassette domain-containing protein</fullName>
    </submittedName>
</protein>
<evidence type="ECO:0000256" key="3">
    <source>
        <dbReference type="ARBA" id="ARBA00022840"/>
    </source>
</evidence>
<keyword evidence="6" id="KW-1185">Reference proteome</keyword>